<dbReference type="InterPro" id="IPR001370">
    <property type="entry name" value="BIR_rpt"/>
</dbReference>
<dbReference type="Gene3D" id="1.10.1170.10">
    <property type="entry name" value="Inhibitor Of Apoptosis Protein (2mihbC-IAP-1), Chain A"/>
    <property type="match status" value="1"/>
</dbReference>
<dbReference type="GO" id="GO:0031398">
    <property type="term" value="P:positive regulation of protein ubiquitination"/>
    <property type="evidence" value="ECO:0007669"/>
    <property type="project" value="TreeGrafter"/>
</dbReference>
<dbReference type="SMART" id="SM00238">
    <property type="entry name" value="BIR"/>
    <property type="match status" value="1"/>
</dbReference>
<organism evidence="1">
    <name type="scientific">Metapenaeus ensis majanivirus</name>
    <dbReference type="NCBI Taxonomy" id="2984279"/>
    <lineage>
        <taxon>Viruses</taxon>
        <taxon>Viruses incertae sedis</taxon>
        <taxon>Naldaviricetes</taxon>
        <taxon>Nimaviridae</taxon>
    </lineage>
</organism>
<reference evidence="1" key="1">
    <citation type="submission" date="2022-10" db="EMBL/GenBank/DDBJ databases">
        <title>Genome sequences of endogenous nimaviruses in decapod crustaceans.</title>
        <authorList>
            <person name="Kawato S."/>
            <person name="Nozaki R."/>
            <person name="Kondo H."/>
            <person name="Hirono I."/>
        </authorList>
    </citation>
    <scope>NUCLEOTIDE SEQUENCE</scope>
    <source>
        <strain evidence="1">Mikawa-1</strain>
    </source>
</reference>
<dbReference type="PANTHER" id="PTHR10044">
    <property type="entry name" value="INHIBITOR OF APOPTOSIS"/>
    <property type="match status" value="1"/>
</dbReference>
<dbReference type="GO" id="GO:0061630">
    <property type="term" value="F:ubiquitin protein ligase activity"/>
    <property type="evidence" value="ECO:0007669"/>
    <property type="project" value="TreeGrafter"/>
</dbReference>
<dbReference type="Gene3D" id="1.10.8.10">
    <property type="entry name" value="DNA helicase RuvA subunit, C-terminal domain"/>
    <property type="match status" value="1"/>
</dbReference>
<proteinExistence type="predicted"/>
<name>A0A9C7F0H3_9VIRU</name>
<dbReference type="SUPFAM" id="SSF57924">
    <property type="entry name" value="Inhibitor of apoptosis (IAP) repeat"/>
    <property type="match status" value="1"/>
</dbReference>
<sequence length="465" mass="54321">MKFHKKNGSTLSNISSKGNYYAYEDYRRYTFKCQKVISKNESIKLAKTGIYVNDVSFKFDYRQDPNRRLYMHDEDKLYLHLHCIRCDSSAEKNHKCKGKKFEMKNIPIELCQILRSIQNRDRICSNVCKQSEVKVSHSSNLLSNLGIEEGSPVNRCLNYGSYEKRLDSFIKNGWSNINLNQDPKDMAEAGFVFEYQDNDEVWCFYCQRTIYKWDSKCDPWYEHAKHVPYCRYVCTIKSPDFVKQVQQETTCGTFIVHEYELDKLMELSIIQHAILYFKPHFVRKVLKKRIEKKAEPFFSVQKCINAVKETIKENSQDEEIIKKNVKETTIGLKESDMSNVVVVVASESDIGSSEKETNDDLKETNIESKEDEITLAQKRENNSFFNGNNNTKKFKDNDTVLIDDDDDDDVVKCKDCLQDKIDLLFFPCRHWGCGNCTLPIHCLDCNIEITAYTKPFDNTIVINTF</sequence>
<dbReference type="EMBL" id="LC738876">
    <property type="protein sequence ID" value="BDT62556.1"/>
    <property type="molecule type" value="Genomic_DNA"/>
</dbReference>
<dbReference type="InterPro" id="IPR050784">
    <property type="entry name" value="IAP"/>
</dbReference>
<dbReference type="PROSITE" id="PS50143">
    <property type="entry name" value="BIR_REPEAT_2"/>
    <property type="match status" value="1"/>
</dbReference>
<dbReference type="GO" id="GO:0051726">
    <property type="term" value="P:regulation of cell cycle"/>
    <property type="evidence" value="ECO:0007669"/>
    <property type="project" value="TreeGrafter"/>
</dbReference>
<dbReference type="Pfam" id="PF00653">
    <property type="entry name" value="BIR"/>
    <property type="match status" value="1"/>
</dbReference>
<accession>A0A9C7F0H3</accession>
<dbReference type="PANTHER" id="PTHR10044:SF139">
    <property type="entry name" value="DEATH-ASSOCIATED INHIBITOR OF APOPTOSIS 2"/>
    <property type="match status" value="1"/>
</dbReference>
<dbReference type="Gene3D" id="1.10.533.10">
    <property type="entry name" value="Death Domain, Fas"/>
    <property type="match status" value="1"/>
</dbReference>
<dbReference type="CDD" id="cd00022">
    <property type="entry name" value="BIR"/>
    <property type="match status" value="1"/>
</dbReference>
<evidence type="ECO:0000313" key="1">
    <source>
        <dbReference type="EMBL" id="BDT62556.1"/>
    </source>
</evidence>
<protein>
    <submittedName>
        <fullName evidence="1">Baculoviral IAP repeat-containing protein</fullName>
    </submittedName>
</protein>
<dbReference type="GO" id="GO:0043027">
    <property type="term" value="F:cysteine-type endopeptidase inhibitor activity involved in apoptotic process"/>
    <property type="evidence" value="ECO:0007669"/>
    <property type="project" value="TreeGrafter"/>
</dbReference>
<dbReference type="InterPro" id="IPR011029">
    <property type="entry name" value="DEATH-like_dom_sf"/>
</dbReference>